<sequence>WPDQEHRLDMSSTRPNTTTSQSIGDAVVVASERYDTSTDCMGLPPRYRQRATTMKPHSNIQLQTHIPLLATAAALVVDGWAAGASSTLSLLLDRLRVVLVVAKSFTVATSSQRPANKSKQLRGLVDLNKHPGPSVVFLRYNILHKYNAFSSGNVLGKVMSWNIPAHGITQKSPRTISVQWDINTPLSDALQ</sequence>
<feature type="non-terminal residue" evidence="2">
    <location>
        <position position="1"/>
    </location>
</feature>
<feature type="region of interest" description="Disordered" evidence="1">
    <location>
        <begin position="1"/>
        <end position="21"/>
    </location>
</feature>
<comment type="caution">
    <text evidence="2">The sequence shown here is derived from an EMBL/GenBank/DDBJ whole genome shotgun (WGS) entry which is preliminary data.</text>
</comment>
<evidence type="ECO:0000313" key="2">
    <source>
        <dbReference type="EMBL" id="KAK3914685.1"/>
    </source>
</evidence>
<name>A0AAE1H6I8_9NEOP</name>
<feature type="compositionally biased region" description="Polar residues" evidence="1">
    <location>
        <begin position="10"/>
        <end position="21"/>
    </location>
</feature>
<dbReference type="Proteomes" id="UP001219518">
    <property type="component" value="Unassembled WGS sequence"/>
</dbReference>
<evidence type="ECO:0000313" key="3">
    <source>
        <dbReference type="Proteomes" id="UP001219518"/>
    </source>
</evidence>
<dbReference type="EMBL" id="JAHWGI010000383">
    <property type="protein sequence ID" value="KAK3914685.1"/>
    <property type="molecule type" value="Genomic_DNA"/>
</dbReference>
<reference evidence="2" key="1">
    <citation type="submission" date="2021-07" db="EMBL/GenBank/DDBJ databases">
        <authorList>
            <person name="Catto M.A."/>
            <person name="Jacobson A."/>
            <person name="Kennedy G."/>
            <person name="Labadie P."/>
            <person name="Hunt B.G."/>
            <person name="Srinivasan R."/>
        </authorList>
    </citation>
    <scope>NUCLEOTIDE SEQUENCE</scope>
    <source>
        <strain evidence="2">PL_HMW_Pooled</strain>
        <tissue evidence="2">Head</tissue>
    </source>
</reference>
<organism evidence="2 3">
    <name type="scientific">Frankliniella fusca</name>
    <dbReference type="NCBI Taxonomy" id="407009"/>
    <lineage>
        <taxon>Eukaryota</taxon>
        <taxon>Metazoa</taxon>
        <taxon>Ecdysozoa</taxon>
        <taxon>Arthropoda</taxon>
        <taxon>Hexapoda</taxon>
        <taxon>Insecta</taxon>
        <taxon>Pterygota</taxon>
        <taxon>Neoptera</taxon>
        <taxon>Paraneoptera</taxon>
        <taxon>Thysanoptera</taxon>
        <taxon>Terebrantia</taxon>
        <taxon>Thripoidea</taxon>
        <taxon>Thripidae</taxon>
        <taxon>Frankliniella</taxon>
    </lineage>
</organism>
<protein>
    <submittedName>
        <fullName evidence="2">Uncharacterized protein</fullName>
    </submittedName>
</protein>
<reference evidence="2" key="2">
    <citation type="journal article" date="2023" name="BMC Genomics">
        <title>Pest status, molecular evolution, and epigenetic factors derived from the genome assembly of Frankliniella fusca, a thysanopteran phytovirus vector.</title>
        <authorList>
            <person name="Catto M.A."/>
            <person name="Labadie P.E."/>
            <person name="Jacobson A.L."/>
            <person name="Kennedy G.G."/>
            <person name="Srinivasan R."/>
            <person name="Hunt B.G."/>
        </authorList>
    </citation>
    <scope>NUCLEOTIDE SEQUENCE</scope>
    <source>
        <strain evidence="2">PL_HMW_Pooled</strain>
    </source>
</reference>
<dbReference type="AlphaFoldDB" id="A0AAE1H6I8"/>
<keyword evidence="3" id="KW-1185">Reference proteome</keyword>
<evidence type="ECO:0000256" key="1">
    <source>
        <dbReference type="SAM" id="MobiDB-lite"/>
    </source>
</evidence>
<accession>A0AAE1H6I8</accession>
<proteinExistence type="predicted"/>
<gene>
    <name evidence="2" type="ORF">KUF71_005481</name>
</gene>